<keyword evidence="2 4" id="KW-0808">Transferase</keyword>
<dbReference type="RefSeq" id="WP_059138596.1">
    <property type="nucleotide sequence ID" value="NZ_LMBR01000066.1"/>
</dbReference>
<dbReference type="SUPFAM" id="SSF55729">
    <property type="entry name" value="Acyl-CoA N-acyltransferases (Nat)"/>
    <property type="match status" value="1"/>
</dbReference>
<gene>
    <name evidence="4" type="primary">aat</name>
    <name evidence="5" type="ORF">ASB62_03205</name>
</gene>
<accession>A0A101JRE1</accession>
<keyword evidence="1 4" id="KW-0963">Cytoplasm</keyword>
<dbReference type="InterPro" id="IPR016181">
    <property type="entry name" value="Acyl_CoA_acyltransferase"/>
</dbReference>
<keyword evidence="6" id="KW-1185">Reference proteome</keyword>
<comment type="function">
    <text evidence="4">Functions in the N-end rule pathway of protein degradation where it conjugates Leu, Phe and, less efficiently, Met from aminoacyl-tRNAs to the N-termini of proteins containing an N-terminal arginine or lysine.</text>
</comment>
<evidence type="ECO:0000256" key="3">
    <source>
        <dbReference type="ARBA" id="ARBA00023315"/>
    </source>
</evidence>
<dbReference type="PANTHER" id="PTHR30098:SF2">
    <property type="entry name" value="LEUCYL_PHENYLALANYL-TRNA--PROTEIN TRANSFERASE"/>
    <property type="match status" value="1"/>
</dbReference>
<dbReference type="Pfam" id="PF03588">
    <property type="entry name" value="Leu_Phe_trans"/>
    <property type="match status" value="1"/>
</dbReference>
<evidence type="ECO:0000313" key="6">
    <source>
        <dbReference type="Proteomes" id="UP000053937"/>
    </source>
</evidence>
<dbReference type="PANTHER" id="PTHR30098">
    <property type="entry name" value="LEUCYL/PHENYLALANYL-TRNA--PROTEIN TRANSFERASE"/>
    <property type="match status" value="1"/>
</dbReference>
<dbReference type="OrthoDB" id="9790282at2"/>
<organism evidence="5 6">
    <name type="scientific">Chlorobium limicola</name>
    <dbReference type="NCBI Taxonomy" id="1092"/>
    <lineage>
        <taxon>Bacteria</taxon>
        <taxon>Pseudomonadati</taxon>
        <taxon>Chlorobiota</taxon>
        <taxon>Chlorobiia</taxon>
        <taxon>Chlorobiales</taxon>
        <taxon>Chlorobiaceae</taxon>
        <taxon>Chlorobium/Pelodictyon group</taxon>
        <taxon>Chlorobium</taxon>
    </lineage>
</organism>
<dbReference type="Proteomes" id="UP000053937">
    <property type="component" value="Unassembled WGS sequence"/>
</dbReference>
<dbReference type="GO" id="GO:0008914">
    <property type="term" value="F:leucyl-tRNA--protein transferase activity"/>
    <property type="evidence" value="ECO:0007669"/>
    <property type="project" value="UniProtKB-UniRule"/>
</dbReference>
<dbReference type="AlphaFoldDB" id="A0A101JRE1"/>
<evidence type="ECO:0000256" key="2">
    <source>
        <dbReference type="ARBA" id="ARBA00022679"/>
    </source>
</evidence>
<dbReference type="InterPro" id="IPR042203">
    <property type="entry name" value="Leu/Phe-tRNA_Trfase_C"/>
</dbReference>
<dbReference type="GO" id="GO:0005737">
    <property type="term" value="C:cytoplasm"/>
    <property type="evidence" value="ECO:0007669"/>
    <property type="project" value="UniProtKB-SubCell"/>
</dbReference>
<name>A0A101JRE1_CHLLI</name>
<dbReference type="GO" id="GO:0030163">
    <property type="term" value="P:protein catabolic process"/>
    <property type="evidence" value="ECO:0007669"/>
    <property type="project" value="UniProtKB-UniRule"/>
</dbReference>
<dbReference type="InterPro" id="IPR004616">
    <property type="entry name" value="Leu/Phe-tRNA_Trfase"/>
</dbReference>
<dbReference type="Gene3D" id="3.40.630.70">
    <property type="entry name" value="Leucyl/phenylalanyl-tRNA-protein transferase, C-terminal domain"/>
    <property type="match status" value="1"/>
</dbReference>
<sequence length="194" mass="22446">MIDIGELLRAYREGYFPMSDPSDGKLYWCQPYNRAIVPMESYRPSRDVLRLLRRNDYRVRFNTDFEGVIRACAAPRRNAGETWISEDIIESYLELNRLGIAHSVESWYDDELAGGLYGLAIGGAFFGESMFYRRSYASQIAFDRLVVHLQKRGYLLLDAQIMNPHLQKLGAVDIPHKAYMEMLEAALHKKIPFL</sequence>
<comment type="catalytic activity">
    <reaction evidence="4">
        <text>N-terminal L-arginyl-[protein] + L-leucyl-tRNA(Leu) = N-terminal L-leucyl-L-arginyl-[protein] + tRNA(Leu) + H(+)</text>
        <dbReference type="Rhea" id="RHEA:50416"/>
        <dbReference type="Rhea" id="RHEA-COMP:9613"/>
        <dbReference type="Rhea" id="RHEA-COMP:9622"/>
        <dbReference type="Rhea" id="RHEA-COMP:12672"/>
        <dbReference type="Rhea" id="RHEA-COMP:12673"/>
        <dbReference type="ChEBI" id="CHEBI:15378"/>
        <dbReference type="ChEBI" id="CHEBI:64719"/>
        <dbReference type="ChEBI" id="CHEBI:78442"/>
        <dbReference type="ChEBI" id="CHEBI:78494"/>
        <dbReference type="ChEBI" id="CHEBI:133044"/>
        <dbReference type="EC" id="2.3.2.6"/>
    </reaction>
</comment>
<reference evidence="5 6" key="1">
    <citation type="submission" date="2015-10" db="EMBL/GenBank/DDBJ databases">
        <title>Draft Genome Sequence of Chlorobium limicola strain Frasassi Growing under Artificial Lighting in the Frasassi Cave System.</title>
        <authorList>
            <person name="Mansor M."/>
            <person name="Macalady J."/>
        </authorList>
    </citation>
    <scope>NUCLEOTIDE SEQUENCE [LARGE SCALE GENOMIC DNA]</scope>
    <source>
        <strain evidence="5 6">Frasassi</strain>
    </source>
</reference>
<dbReference type="NCBIfam" id="TIGR00667">
    <property type="entry name" value="aat"/>
    <property type="match status" value="1"/>
</dbReference>
<evidence type="ECO:0000256" key="4">
    <source>
        <dbReference type="HAMAP-Rule" id="MF_00688"/>
    </source>
</evidence>
<dbReference type="EC" id="2.3.2.6" evidence="4"/>
<dbReference type="EMBL" id="LMBR01000066">
    <property type="protein sequence ID" value="KUL31293.1"/>
    <property type="molecule type" value="Genomic_DNA"/>
</dbReference>
<dbReference type="HAMAP" id="MF_00688">
    <property type="entry name" value="Leu_Phe_trans"/>
    <property type="match status" value="1"/>
</dbReference>
<comment type="caution">
    <text evidence="5">The sequence shown here is derived from an EMBL/GenBank/DDBJ whole genome shotgun (WGS) entry which is preliminary data.</text>
</comment>
<keyword evidence="3 4" id="KW-0012">Acyltransferase</keyword>
<evidence type="ECO:0000313" key="5">
    <source>
        <dbReference type="EMBL" id="KUL31293.1"/>
    </source>
</evidence>
<comment type="subcellular location">
    <subcellularLocation>
        <location evidence="4">Cytoplasm</location>
    </subcellularLocation>
</comment>
<comment type="catalytic activity">
    <reaction evidence="4">
        <text>N-terminal L-lysyl-[protein] + L-leucyl-tRNA(Leu) = N-terminal L-leucyl-L-lysyl-[protein] + tRNA(Leu) + H(+)</text>
        <dbReference type="Rhea" id="RHEA:12340"/>
        <dbReference type="Rhea" id="RHEA-COMP:9613"/>
        <dbReference type="Rhea" id="RHEA-COMP:9622"/>
        <dbReference type="Rhea" id="RHEA-COMP:12670"/>
        <dbReference type="Rhea" id="RHEA-COMP:12671"/>
        <dbReference type="ChEBI" id="CHEBI:15378"/>
        <dbReference type="ChEBI" id="CHEBI:65249"/>
        <dbReference type="ChEBI" id="CHEBI:78442"/>
        <dbReference type="ChEBI" id="CHEBI:78494"/>
        <dbReference type="ChEBI" id="CHEBI:133043"/>
        <dbReference type="EC" id="2.3.2.6"/>
    </reaction>
</comment>
<protein>
    <recommendedName>
        <fullName evidence="4">Leucyl/phenylalanyl-tRNA--protein transferase</fullName>
        <ecNumber evidence="4">2.3.2.6</ecNumber>
    </recommendedName>
    <alternativeName>
        <fullName evidence="4">L/F-transferase</fullName>
    </alternativeName>
    <alternativeName>
        <fullName evidence="4">Leucyltransferase</fullName>
    </alternativeName>
    <alternativeName>
        <fullName evidence="4">Phenyalanyltransferase</fullName>
    </alternativeName>
</protein>
<comment type="similarity">
    <text evidence="4">Belongs to the L/F-transferase family.</text>
</comment>
<proteinExistence type="inferred from homology"/>
<evidence type="ECO:0000256" key="1">
    <source>
        <dbReference type="ARBA" id="ARBA00022490"/>
    </source>
</evidence>
<comment type="catalytic activity">
    <reaction evidence="4">
        <text>L-phenylalanyl-tRNA(Phe) + an N-terminal L-alpha-aminoacyl-[protein] = an N-terminal L-phenylalanyl-L-alpha-aminoacyl-[protein] + tRNA(Phe)</text>
        <dbReference type="Rhea" id="RHEA:43632"/>
        <dbReference type="Rhea" id="RHEA-COMP:9668"/>
        <dbReference type="Rhea" id="RHEA-COMP:9699"/>
        <dbReference type="Rhea" id="RHEA-COMP:10636"/>
        <dbReference type="Rhea" id="RHEA-COMP:10637"/>
        <dbReference type="ChEBI" id="CHEBI:78442"/>
        <dbReference type="ChEBI" id="CHEBI:78531"/>
        <dbReference type="ChEBI" id="CHEBI:78597"/>
        <dbReference type="ChEBI" id="CHEBI:83561"/>
        <dbReference type="EC" id="2.3.2.6"/>
    </reaction>
</comment>